<reference evidence="1" key="1">
    <citation type="submission" date="2016-10" db="EMBL/GenBank/DDBJ databases">
        <title>Sequence of Gallionella enrichment culture.</title>
        <authorList>
            <person name="Poehlein A."/>
            <person name="Muehling M."/>
            <person name="Daniel R."/>
        </authorList>
    </citation>
    <scope>NUCLEOTIDE SEQUENCE</scope>
</reference>
<comment type="caution">
    <text evidence="1">The sequence shown here is derived from an EMBL/GenBank/DDBJ whole genome shotgun (WGS) entry which is preliminary data.</text>
</comment>
<gene>
    <name evidence="1" type="ORF">GALL_174210</name>
</gene>
<sequence>MARVSRLVSFSEQFGILPEKLDELGVFDPLLNSDTPLFIDPLLVPFSQHPEISNDAAHLFREHFGNVITLMKKSVTPGDVADRSARQLLMFPEVAGICLGYGSASVSGSGSGPQLTDKLFRVTKDIVHLGYDDPSLFPVLALLEDGIGPDRISDMAATAIEGALYAFTQRVAQTLAVPTERHLTRKGQPYQLPTNPYGRGRKLPVILVPLDILRKLPIAKDWDGIMSAASQNSQLRHHVNTLIGQIFEARTKQEKQQARQMVRDAAMTNAEAFRTVVAMLDAVDKTPYDHTNDPDGHILWRRLARNIPSDVLDVTQARPLDQGEAHRVVGLIIDRFRFWLEDRRVASELWDRDGKPRPEKTAQRIFFMVAEEICRQRNLDINPETDSGGGPVDFKFSVGFSRRVLVEIKLSTNKKVVHGFTTQLEVYKAAEETVSAYYVVIDVSGYLDNIKKKLHETRDRFDFGGKRPSTVVFIDGMPRVSASHRKVAVPQLPFE</sequence>
<proteinExistence type="predicted"/>
<accession>A0A1J5SFT4</accession>
<dbReference type="EMBL" id="MLJW01000094">
    <property type="protein sequence ID" value="OIR00548.1"/>
    <property type="molecule type" value="Genomic_DNA"/>
</dbReference>
<name>A0A1J5SFT4_9ZZZZ</name>
<dbReference type="AlphaFoldDB" id="A0A1J5SFT4"/>
<organism evidence="1">
    <name type="scientific">mine drainage metagenome</name>
    <dbReference type="NCBI Taxonomy" id="410659"/>
    <lineage>
        <taxon>unclassified sequences</taxon>
        <taxon>metagenomes</taxon>
        <taxon>ecological metagenomes</taxon>
    </lineage>
</organism>
<evidence type="ECO:0000313" key="1">
    <source>
        <dbReference type="EMBL" id="OIR00548.1"/>
    </source>
</evidence>
<protein>
    <submittedName>
        <fullName evidence="1">Uncharacterized protein</fullName>
    </submittedName>
</protein>